<accession>A0A074MVD0</accession>
<dbReference type="EMBL" id="JMIX01000004">
    <property type="protein sequence ID" value="KEO96735.1"/>
    <property type="molecule type" value="Genomic_DNA"/>
</dbReference>
<evidence type="ECO:0000313" key="4">
    <source>
        <dbReference type="Proteomes" id="UP000027866"/>
    </source>
</evidence>
<dbReference type="RefSeq" id="WP_034902072.1">
    <property type="nucleotide sequence ID" value="NZ_CP017057.1"/>
</dbReference>
<gene>
    <name evidence="3" type="ORF">EH32_08610</name>
</gene>
<dbReference type="Pfam" id="PF07045">
    <property type="entry name" value="DUF1330"/>
    <property type="match status" value="1"/>
</dbReference>
<dbReference type="AlphaFoldDB" id="A0A074MVD0"/>
<dbReference type="InterPro" id="IPR010753">
    <property type="entry name" value="DUF1330"/>
</dbReference>
<comment type="caution">
    <text evidence="3">The sequence shown here is derived from an EMBL/GenBank/DDBJ whole genome shotgun (WGS) entry which is preliminary data.</text>
</comment>
<dbReference type="InterPro" id="IPR011008">
    <property type="entry name" value="Dimeric_a/b-barrel"/>
</dbReference>
<evidence type="ECO:0000256" key="1">
    <source>
        <dbReference type="SAM" id="SignalP"/>
    </source>
</evidence>
<organism evidence="3 4">
    <name type="scientific">Erythrobacter litoralis</name>
    <dbReference type="NCBI Taxonomy" id="39960"/>
    <lineage>
        <taxon>Bacteria</taxon>
        <taxon>Pseudomonadati</taxon>
        <taxon>Pseudomonadota</taxon>
        <taxon>Alphaproteobacteria</taxon>
        <taxon>Sphingomonadales</taxon>
        <taxon>Erythrobacteraceae</taxon>
        <taxon>Erythrobacter/Porphyrobacter group</taxon>
        <taxon>Erythrobacter</taxon>
    </lineage>
</organism>
<feature type="domain" description="DUF1330" evidence="2">
    <location>
        <begin position="36"/>
        <end position="120"/>
    </location>
</feature>
<feature type="chain" id="PRO_5001697395" description="DUF1330 domain-containing protein" evidence="1">
    <location>
        <begin position="18"/>
        <end position="175"/>
    </location>
</feature>
<protein>
    <recommendedName>
        <fullName evidence="2">DUF1330 domain-containing protein</fullName>
    </recommendedName>
</protein>
<dbReference type="Proteomes" id="UP000027866">
    <property type="component" value="Unassembled WGS sequence"/>
</dbReference>
<dbReference type="KEGG" id="elq:Ga0102493_11627"/>
<evidence type="ECO:0000259" key="2">
    <source>
        <dbReference type="Pfam" id="PF07045"/>
    </source>
</evidence>
<dbReference type="PATRIC" id="fig|39960.10.peg.2878"/>
<feature type="signal peptide" evidence="1">
    <location>
        <begin position="1"/>
        <end position="17"/>
    </location>
</feature>
<keyword evidence="4" id="KW-1185">Reference proteome</keyword>
<reference evidence="3 4" key="1">
    <citation type="submission" date="2014-04" db="EMBL/GenBank/DDBJ databases">
        <title>A comprehensive comparison of genomes of Erythrobacter spp. Strains.</title>
        <authorList>
            <person name="Zheng Q."/>
        </authorList>
    </citation>
    <scope>NUCLEOTIDE SEQUENCE [LARGE SCALE GENOMIC DNA]</scope>
    <source>
        <strain evidence="3 4">DSM 8509</strain>
    </source>
</reference>
<keyword evidence="1" id="KW-0732">Signal</keyword>
<proteinExistence type="predicted"/>
<evidence type="ECO:0000313" key="3">
    <source>
        <dbReference type="EMBL" id="KEO96735.1"/>
    </source>
</evidence>
<name>A0A074MVD0_9SPHN</name>
<sequence length="175" mass="19143">MIAAAFLLILQSAPVEAGVDAGAAPPPPASTCDAPVYMVVEGRTLDRTRMIAYGRAIAESRLYEQLGGYYVTVPRPLEVFEGEVAPDYVNLTVRFPCIENARAFWNSRAYREDILPIRQDPPAGDYTVTIYAEAPLREDMVGRVGDNRFTADFSGAEIEQVDEPVVGPEARGDSE</sequence>
<dbReference type="Gene3D" id="3.30.70.100">
    <property type="match status" value="1"/>
</dbReference>
<dbReference type="SUPFAM" id="SSF54909">
    <property type="entry name" value="Dimeric alpha+beta barrel"/>
    <property type="match status" value="1"/>
</dbReference>